<feature type="transmembrane region" description="Helical" evidence="1">
    <location>
        <begin position="200"/>
        <end position="221"/>
    </location>
</feature>
<protein>
    <recommendedName>
        <fullName evidence="4">TMEM135_C_rich domain-containing protein</fullName>
    </recommendedName>
</protein>
<dbReference type="OrthoDB" id="291792at2759"/>
<keyword evidence="1" id="KW-0472">Membrane</keyword>
<gene>
    <name evidence="2" type="ORF">BOKJ2_LOCUS5445</name>
</gene>
<dbReference type="Proteomes" id="UP000614601">
    <property type="component" value="Unassembled WGS sequence"/>
</dbReference>
<organism evidence="2 3">
    <name type="scientific">Bursaphelenchus okinawaensis</name>
    <dbReference type="NCBI Taxonomy" id="465554"/>
    <lineage>
        <taxon>Eukaryota</taxon>
        <taxon>Metazoa</taxon>
        <taxon>Ecdysozoa</taxon>
        <taxon>Nematoda</taxon>
        <taxon>Chromadorea</taxon>
        <taxon>Rhabditida</taxon>
        <taxon>Tylenchina</taxon>
        <taxon>Tylenchomorpha</taxon>
        <taxon>Aphelenchoidea</taxon>
        <taxon>Aphelenchoididae</taxon>
        <taxon>Bursaphelenchus</taxon>
    </lineage>
</organism>
<keyword evidence="1" id="KW-0812">Transmembrane</keyword>
<evidence type="ECO:0008006" key="4">
    <source>
        <dbReference type="Google" id="ProtNLM"/>
    </source>
</evidence>
<evidence type="ECO:0000313" key="3">
    <source>
        <dbReference type="Proteomes" id="UP000614601"/>
    </source>
</evidence>
<dbReference type="InterPro" id="IPR026749">
    <property type="entry name" value="Tmem135"/>
</dbReference>
<dbReference type="EMBL" id="CAJFCW020000003">
    <property type="protein sequence ID" value="CAG9102170.1"/>
    <property type="molecule type" value="Genomic_DNA"/>
</dbReference>
<keyword evidence="3" id="KW-1185">Reference proteome</keyword>
<proteinExistence type="predicted"/>
<evidence type="ECO:0000256" key="1">
    <source>
        <dbReference type="SAM" id="Phobius"/>
    </source>
</evidence>
<dbReference type="PANTHER" id="PTHR12459">
    <property type="entry name" value="TRANSMEMBRANE PROTEIN 135-RELATED"/>
    <property type="match status" value="1"/>
</dbReference>
<accession>A0A811KFP8</accession>
<dbReference type="PANTHER" id="PTHR12459:SF15">
    <property type="entry name" value="TRANSMEMBRANE PROTEIN 135"/>
    <property type="match status" value="1"/>
</dbReference>
<name>A0A811KFP8_9BILA</name>
<evidence type="ECO:0000313" key="2">
    <source>
        <dbReference type="EMBL" id="CAD5214143.1"/>
    </source>
</evidence>
<dbReference type="AlphaFoldDB" id="A0A811KFP8"/>
<comment type="caution">
    <text evidence="2">The sequence shown here is derived from an EMBL/GenBank/DDBJ whole genome shotgun (WGS) entry which is preliminary data.</text>
</comment>
<sequence length="325" mass="36459">MLGSYLSIIQESKKRRPVLALYLTNLASESLFYQLRDRGYVKNIPNGIPLLFAIGLGLLFYFKGKGISSDMHGILSATHSLNDNDKLPFLDRLPDGIRNVFNDLRNSYSKGHHCSHKHSCASNVVESSLVNFKYGLGLSFVLTAIKSISNPKNFVKNLLSTKTLALPAFSALMPGIYHTVNCTLRRNTKLSHTTVTTVAGFSSGAAMLAWPNITIAMYIFWKAIERIYHLMADKGYLPRFKNGDTLLYSIVTGYIVGNCIVEPHALRPAYYNSFIRGLTINHIDYVNRSYLRPFGFDSDRLYRQKASVINVMTKLKGISFEIGSH</sequence>
<feature type="transmembrane region" description="Helical" evidence="1">
    <location>
        <begin position="44"/>
        <end position="62"/>
    </location>
</feature>
<reference evidence="2" key="1">
    <citation type="submission" date="2020-09" db="EMBL/GenBank/DDBJ databases">
        <authorList>
            <person name="Kikuchi T."/>
        </authorList>
    </citation>
    <scope>NUCLEOTIDE SEQUENCE</scope>
    <source>
        <strain evidence="2">SH1</strain>
    </source>
</reference>
<dbReference type="Proteomes" id="UP000783686">
    <property type="component" value="Unassembled WGS sequence"/>
</dbReference>
<keyword evidence="1" id="KW-1133">Transmembrane helix</keyword>
<dbReference type="EMBL" id="CAJFDH010000003">
    <property type="protein sequence ID" value="CAD5214143.1"/>
    <property type="molecule type" value="Genomic_DNA"/>
</dbReference>